<evidence type="ECO:0000256" key="4">
    <source>
        <dbReference type="ARBA" id="ARBA00023212"/>
    </source>
</evidence>
<comment type="caution">
    <text evidence="8">The sequence shown here is derived from an EMBL/GenBank/DDBJ whole genome shotgun (WGS) entry which is preliminary data.</text>
</comment>
<dbReference type="Pfam" id="PF00334">
    <property type="entry name" value="NDK"/>
    <property type="match status" value="1"/>
</dbReference>
<dbReference type="Gene3D" id="3.30.70.141">
    <property type="entry name" value="Nucleoside diphosphate kinase-like domain"/>
    <property type="match status" value="1"/>
</dbReference>
<dbReference type="FunFam" id="3.30.70.141:FF:000004">
    <property type="entry name" value="Nucleoside diphosphate kinase 7"/>
    <property type="match status" value="1"/>
</dbReference>
<comment type="subcellular location">
    <subcellularLocation>
        <location evidence="1">Cell projection</location>
        <location evidence="1">Cilium</location>
    </subcellularLocation>
    <subcellularLocation>
        <location evidence="2">Cytoplasm</location>
        <location evidence="2">Cytoskeleton</location>
    </subcellularLocation>
</comment>
<dbReference type="GO" id="GO:0005879">
    <property type="term" value="C:axonemal microtubule"/>
    <property type="evidence" value="ECO:0007669"/>
    <property type="project" value="TreeGrafter"/>
</dbReference>
<evidence type="ECO:0000313" key="9">
    <source>
        <dbReference type="Proteomes" id="UP000243579"/>
    </source>
</evidence>
<keyword evidence="5" id="KW-0966">Cell projection</keyword>
<dbReference type="SMART" id="SM00562">
    <property type="entry name" value="NDK"/>
    <property type="match status" value="1"/>
</dbReference>
<keyword evidence="4" id="KW-0206">Cytoskeleton</keyword>
<dbReference type="EMBL" id="JNBR01000367">
    <property type="protein sequence ID" value="OQR94278.1"/>
    <property type="molecule type" value="Genomic_DNA"/>
</dbReference>
<protein>
    <submittedName>
        <fullName evidence="8">Nucleoside diphosphate kinase</fullName>
    </submittedName>
</protein>
<keyword evidence="9" id="KW-1185">Reference proteome</keyword>
<dbReference type="InterPro" id="IPR036850">
    <property type="entry name" value="NDK-like_dom_sf"/>
</dbReference>
<dbReference type="Gene3D" id="2.30.29.170">
    <property type="match status" value="1"/>
</dbReference>
<dbReference type="InterPro" id="IPR034907">
    <property type="entry name" value="NDK-like_dom"/>
</dbReference>
<dbReference type="PANTHER" id="PTHR43109:SF2">
    <property type="entry name" value="NUCLEOSIDE DIPHOSPHATE KINASE 7"/>
    <property type="match status" value="1"/>
</dbReference>
<dbReference type="PANTHER" id="PTHR43109">
    <property type="entry name" value="NUCLEOSIDE DIPHOSPHATE KINASE 7"/>
    <property type="match status" value="1"/>
</dbReference>
<keyword evidence="3" id="KW-0963">Cytoplasm</keyword>
<dbReference type="SMART" id="SM00676">
    <property type="entry name" value="DM10"/>
    <property type="match status" value="1"/>
</dbReference>
<evidence type="ECO:0000256" key="1">
    <source>
        <dbReference type="ARBA" id="ARBA00004138"/>
    </source>
</evidence>
<comment type="similarity">
    <text evidence="6">Belongs to the NDK family.</text>
</comment>
<evidence type="ECO:0000256" key="3">
    <source>
        <dbReference type="ARBA" id="ARBA00022490"/>
    </source>
</evidence>
<dbReference type="SUPFAM" id="SSF54919">
    <property type="entry name" value="Nucleoside diphosphate kinase, NDK"/>
    <property type="match status" value="1"/>
</dbReference>
<evidence type="ECO:0000256" key="2">
    <source>
        <dbReference type="ARBA" id="ARBA00004245"/>
    </source>
</evidence>
<dbReference type="InterPro" id="IPR037993">
    <property type="entry name" value="NDPk7B"/>
</dbReference>
<evidence type="ECO:0000256" key="6">
    <source>
        <dbReference type="PROSITE-ProRule" id="PRU00706"/>
    </source>
</evidence>
<dbReference type="GO" id="GO:0016301">
    <property type="term" value="F:kinase activity"/>
    <property type="evidence" value="ECO:0007669"/>
    <property type="project" value="UniProtKB-KW"/>
</dbReference>
<dbReference type="PROSITE" id="PS51336">
    <property type="entry name" value="DM10"/>
    <property type="match status" value="1"/>
</dbReference>
<gene>
    <name evidence="8" type="ORF">ACHHYP_01544</name>
</gene>
<dbReference type="CDD" id="cd04412">
    <property type="entry name" value="NDPk7B"/>
    <property type="match status" value="1"/>
</dbReference>
<reference evidence="8 9" key="1">
    <citation type="journal article" date="2014" name="Genome Biol. Evol.">
        <title>The secreted proteins of Achlya hypogyna and Thraustotheca clavata identify the ancestral oomycete secretome and reveal gene acquisitions by horizontal gene transfer.</title>
        <authorList>
            <person name="Misner I."/>
            <person name="Blouin N."/>
            <person name="Leonard G."/>
            <person name="Richards T.A."/>
            <person name="Lane C.E."/>
        </authorList>
    </citation>
    <scope>NUCLEOTIDE SEQUENCE [LARGE SCALE GENOMIC DNA]</scope>
    <source>
        <strain evidence="8 9">ATCC 48635</strain>
    </source>
</reference>
<dbReference type="AlphaFoldDB" id="A0A1V9Z8D9"/>
<keyword evidence="8" id="KW-0808">Transferase</keyword>
<name>A0A1V9Z8D9_ACHHY</name>
<dbReference type="OrthoDB" id="270127at2759"/>
<dbReference type="Proteomes" id="UP000243579">
    <property type="component" value="Unassembled WGS sequence"/>
</dbReference>
<accession>A0A1V9Z8D9</accession>
<evidence type="ECO:0000259" key="7">
    <source>
        <dbReference type="PROSITE" id="PS51336"/>
    </source>
</evidence>
<sequence length="332" mass="37296">MQAVRETIYGFKAKWFDQHAQMHRNFNVRYFQDSHHVEILDCKTNKLFLKKTECPASVVAKDFFLGGKVVLFGRHFELTEYLDSFTAGQLSKQAQKSAVLLTHLPALGALCNQLAQNQLTLSYIKLFLRERTPTVIVEVVGDTAVERLPHVVATVQARFNQPFEVATSALEAQQLHDVYVEKSWPSPATFTNCTCCVIQPHVLKEGHVGAVLDAILECGLSISAMELFTLDRASASEFLELYDGVVPHFNEAVDHLTSGPCIALELHGPGQVVERFREIAGPWDIDMARELKPSTIRARFGHDRVQNAVHCTDLPEDGVLESQYFFEILARK</sequence>
<proteinExistence type="inferred from homology"/>
<organism evidence="8 9">
    <name type="scientific">Achlya hypogyna</name>
    <name type="common">Oomycete</name>
    <name type="synonym">Protoachlya hypogyna</name>
    <dbReference type="NCBI Taxonomy" id="1202772"/>
    <lineage>
        <taxon>Eukaryota</taxon>
        <taxon>Sar</taxon>
        <taxon>Stramenopiles</taxon>
        <taxon>Oomycota</taxon>
        <taxon>Saprolegniomycetes</taxon>
        <taxon>Saprolegniales</taxon>
        <taxon>Achlyaceae</taxon>
        <taxon>Achlya</taxon>
    </lineage>
</organism>
<comment type="caution">
    <text evidence="6">Lacks conserved residue(s) required for the propagation of feature annotation.</text>
</comment>
<evidence type="ECO:0000313" key="8">
    <source>
        <dbReference type="EMBL" id="OQR94278.1"/>
    </source>
</evidence>
<feature type="domain" description="DM10" evidence="7">
    <location>
        <begin position="5"/>
        <end position="94"/>
    </location>
</feature>
<dbReference type="STRING" id="1202772.A0A1V9Z8D9"/>
<dbReference type="InterPro" id="IPR006602">
    <property type="entry name" value="DM10_dom"/>
</dbReference>
<keyword evidence="8" id="KW-0418">Kinase</keyword>
<dbReference type="PROSITE" id="PS51374">
    <property type="entry name" value="NDPK_LIKE"/>
    <property type="match status" value="1"/>
</dbReference>
<evidence type="ECO:0000256" key="5">
    <source>
        <dbReference type="ARBA" id="ARBA00023273"/>
    </source>
</evidence>